<evidence type="ECO:0000313" key="1">
    <source>
        <dbReference type="Proteomes" id="UP000887563"/>
    </source>
</evidence>
<name>A0A914MCA4_MELIC</name>
<protein>
    <submittedName>
        <fullName evidence="2">Uncharacterized protein</fullName>
    </submittedName>
</protein>
<proteinExistence type="predicted"/>
<dbReference type="AlphaFoldDB" id="A0A914MCA4"/>
<dbReference type="Proteomes" id="UP000887563">
    <property type="component" value="Unplaced"/>
</dbReference>
<dbReference type="WBParaSite" id="Minc3s01268g22291">
    <property type="protein sequence ID" value="Minc3s01268g22291"/>
    <property type="gene ID" value="Minc3s01268g22291"/>
</dbReference>
<keyword evidence="1" id="KW-1185">Reference proteome</keyword>
<accession>A0A914MCA4</accession>
<evidence type="ECO:0000313" key="2">
    <source>
        <dbReference type="WBParaSite" id="Minc3s01268g22291"/>
    </source>
</evidence>
<sequence length="92" mass="10560">MWLQLSVQIGRSEFNNIFCSDFSPIWLVFGHVLFQRDEANSWKLLLLQTKELHDSLIVLNFSVDVHKVKLTALNSDSNFSKSGDSLETNKSM</sequence>
<organism evidence="1 2">
    <name type="scientific">Meloidogyne incognita</name>
    <name type="common">Southern root-knot nematode worm</name>
    <name type="synonym">Oxyuris incognita</name>
    <dbReference type="NCBI Taxonomy" id="6306"/>
    <lineage>
        <taxon>Eukaryota</taxon>
        <taxon>Metazoa</taxon>
        <taxon>Ecdysozoa</taxon>
        <taxon>Nematoda</taxon>
        <taxon>Chromadorea</taxon>
        <taxon>Rhabditida</taxon>
        <taxon>Tylenchina</taxon>
        <taxon>Tylenchomorpha</taxon>
        <taxon>Tylenchoidea</taxon>
        <taxon>Meloidogynidae</taxon>
        <taxon>Meloidogyninae</taxon>
        <taxon>Meloidogyne</taxon>
        <taxon>Meloidogyne incognita group</taxon>
    </lineage>
</organism>
<reference evidence="2" key="1">
    <citation type="submission" date="2022-11" db="UniProtKB">
        <authorList>
            <consortium name="WormBaseParasite"/>
        </authorList>
    </citation>
    <scope>IDENTIFICATION</scope>
</reference>